<gene>
    <name evidence="2" type="ORF">EV702DRAFT_1150128</name>
</gene>
<keyword evidence="3" id="KW-1185">Reference proteome</keyword>
<protein>
    <submittedName>
        <fullName evidence="2">Uncharacterized protein</fullName>
    </submittedName>
</protein>
<accession>A0A9P7CWF1</accession>
<dbReference type="AlphaFoldDB" id="A0A9P7CWF1"/>
<dbReference type="EMBL" id="JABBWD010000095">
    <property type="protein sequence ID" value="KAG1766532.1"/>
    <property type="molecule type" value="Genomic_DNA"/>
</dbReference>
<keyword evidence="1" id="KW-0732">Signal</keyword>
<evidence type="ECO:0000313" key="3">
    <source>
        <dbReference type="Proteomes" id="UP000714275"/>
    </source>
</evidence>
<dbReference type="Proteomes" id="UP000714275">
    <property type="component" value="Unassembled WGS sequence"/>
</dbReference>
<evidence type="ECO:0000256" key="1">
    <source>
        <dbReference type="SAM" id="SignalP"/>
    </source>
</evidence>
<reference evidence="2" key="1">
    <citation type="journal article" date="2020" name="New Phytol.">
        <title>Comparative genomics reveals dynamic genome evolution in host specialist ectomycorrhizal fungi.</title>
        <authorList>
            <person name="Lofgren L.A."/>
            <person name="Nguyen N.H."/>
            <person name="Vilgalys R."/>
            <person name="Ruytinx J."/>
            <person name="Liao H.L."/>
            <person name="Branco S."/>
            <person name="Kuo A."/>
            <person name="LaButti K."/>
            <person name="Lipzen A."/>
            <person name="Andreopoulos W."/>
            <person name="Pangilinan J."/>
            <person name="Riley R."/>
            <person name="Hundley H."/>
            <person name="Na H."/>
            <person name="Barry K."/>
            <person name="Grigoriev I.V."/>
            <person name="Stajich J.E."/>
            <person name="Kennedy P.G."/>
        </authorList>
    </citation>
    <scope>NUCLEOTIDE SEQUENCE</scope>
    <source>
        <strain evidence="2">DOB743</strain>
    </source>
</reference>
<dbReference type="OrthoDB" id="440424at2759"/>
<comment type="caution">
    <text evidence="2">The sequence shown here is derived from an EMBL/GenBank/DDBJ whole genome shotgun (WGS) entry which is preliminary data.</text>
</comment>
<evidence type="ECO:0000313" key="2">
    <source>
        <dbReference type="EMBL" id="KAG1766532.1"/>
    </source>
</evidence>
<proteinExistence type="predicted"/>
<feature type="chain" id="PRO_5040235835" evidence="1">
    <location>
        <begin position="24"/>
        <end position="323"/>
    </location>
</feature>
<organism evidence="2 3">
    <name type="scientific">Suillus placidus</name>
    <dbReference type="NCBI Taxonomy" id="48579"/>
    <lineage>
        <taxon>Eukaryota</taxon>
        <taxon>Fungi</taxon>
        <taxon>Dikarya</taxon>
        <taxon>Basidiomycota</taxon>
        <taxon>Agaricomycotina</taxon>
        <taxon>Agaricomycetes</taxon>
        <taxon>Agaricomycetidae</taxon>
        <taxon>Boletales</taxon>
        <taxon>Suillineae</taxon>
        <taxon>Suillaceae</taxon>
        <taxon>Suillus</taxon>
    </lineage>
</organism>
<dbReference type="InterPro" id="IPR038213">
    <property type="entry name" value="IFI6/IFI27-like_sf"/>
</dbReference>
<name>A0A9P7CWF1_9AGAM</name>
<dbReference type="Gene3D" id="6.10.110.10">
    <property type="match status" value="1"/>
</dbReference>
<sequence>MWVSTLAYVTILGAAATLQPITSSNIKETSRSSESNKNIIEEGWGAVKSLFDNPSKITDAIHDGFDSLSASAHTWYELHFPDTGESFWDKIIELGPNIKEYADELFHHAVELYPSEKLTEFRESMVNVTSTATALRKVCSGVAKDSDVSLHSVMEEHGDIFIVLFEELIEMFPPPEEAPGHDNRTIMINTALDRFEEGFLQVATKFGVSEELLKSHSNSLKFVVQHVAVTIGDLVEQHPDIANTLLIVAIAELLPLLLSEIGIGTLLEGWLSRPLLRMFGFGPQGPIKGGIAAWLQRWIFGPTIQEGSWFAVLQHLAMTGAKL</sequence>
<feature type="signal peptide" evidence="1">
    <location>
        <begin position="1"/>
        <end position="23"/>
    </location>
</feature>